<dbReference type="Proteomes" id="UP000035762">
    <property type="component" value="Unassembled WGS sequence"/>
</dbReference>
<gene>
    <name evidence="1" type="ORF">BN961_03213</name>
</gene>
<comment type="caution">
    <text evidence="1">The sequence shown here is derived from an EMBL/GenBank/DDBJ whole genome shotgun (WGS) entry which is preliminary data.</text>
</comment>
<sequence>MSDANKVITSAGLNRILKAVGKEYFPASLDREALASGLNQCIEWYGEAQKFHTDKYEMAQRRELEMVLARVERLRRLMKDDDIWRDDRWHYLAHQGSPPQTPRAAVESLERLIGEEIFQRSVVDAYEDMDILYRHTFQAFSPFEWLIGDWLPAVYAGLQFECATISDGLASATGPYVRFARATADELNIKKLGRRYAVASFVKAIKTVSSWDVRRRLPRELYELQVHAQDRRDILLSIVGTARQGRPAQTTAGQMQSKK</sequence>
<protein>
    <submittedName>
        <fullName evidence="1">Uncharacterized protein</fullName>
    </submittedName>
</protein>
<dbReference type="EMBL" id="CCAZ020000002">
    <property type="protein sequence ID" value="CEG09781.1"/>
    <property type="molecule type" value="Genomic_DNA"/>
</dbReference>
<proteinExistence type="predicted"/>
<evidence type="ECO:0000313" key="2">
    <source>
        <dbReference type="Proteomes" id="UP000035762"/>
    </source>
</evidence>
<organism evidence="1 2">
    <name type="scientific">Afipia felis</name>
    <name type="common">Cat scratch disease bacillus</name>
    <dbReference type="NCBI Taxonomy" id="1035"/>
    <lineage>
        <taxon>Bacteria</taxon>
        <taxon>Pseudomonadati</taxon>
        <taxon>Pseudomonadota</taxon>
        <taxon>Alphaproteobacteria</taxon>
        <taxon>Hyphomicrobiales</taxon>
        <taxon>Nitrobacteraceae</taxon>
        <taxon>Afipia</taxon>
    </lineage>
</organism>
<accession>A0A090MQZ4</accession>
<evidence type="ECO:0000313" key="1">
    <source>
        <dbReference type="EMBL" id="CEG09781.1"/>
    </source>
</evidence>
<dbReference type="STRING" id="1035.BN961_03213"/>
<dbReference type="RefSeq" id="WP_048757574.1">
    <property type="nucleotide sequence ID" value="NZ_CCAZ020000002.1"/>
</dbReference>
<reference evidence="1 2" key="1">
    <citation type="journal article" date="2014" name="Genome Announc.">
        <title>Genome Sequence of Afipia felis Strain 76713, Isolated in Hospital Water Using an Amoeba Co-Culture Procedure.</title>
        <authorList>
            <person name="Benamar S."/>
            <person name="La Scola B."/>
            <person name="Croce O."/>
        </authorList>
    </citation>
    <scope>NUCLEOTIDE SEQUENCE [LARGE SCALE GENOMIC DNA]</scope>
    <source>
        <strain evidence="1 2">76713</strain>
    </source>
</reference>
<keyword evidence="2" id="KW-1185">Reference proteome</keyword>
<dbReference type="AlphaFoldDB" id="A0A090MQZ4"/>
<name>A0A090MQZ4_AFIFE</name>